<protein>
    <recommendedName>
        <fullName evidence="3">3-beta hydroxysteroid dehydrogenase/isomerase domain-containing protein</fullName>
    </recommendedName>
</protein>
<dbReference type="InParanoid" id="A0A0C3C7P9"/>
<evidence type="ECO:0000256" key="2">
    <source>
        <dbReference type="ARBA" id="ARBA00023002"/>
    </source>
</evidence>
<accession>A0A0C3C7P9</accession>
<organism evidence="4 5">
    <name type="scientific">Piloderma croceum (strain F 1598)</name>
    <dbReference type="NCBI Taxonomy" id="765440"/>
    <lineage>
        <taxon>Eukaryota</taxon>
        <taxon>Fungi</taxon>
        <taxon>Dikarya</taxon>
        <taxon>Basidiomycota</taxon>
        <taxon>Agaricomycotina</taxon>
        <taxon>Agaricomycetes</taxon>
        <taxon>Agaricomycetidae</taxon>
        <taxon>Atheliales</taxon>
        <taxon>Atheliaceae</taxon>
        <taxon>Piloderma</taxon>
    </lineage>
</organism>
<proteinExistence type="inferred from homology"/>
<keyword evidence="5" id="KW-1185">Reference proteome</keyword>
<dbReference type="PANTHER" id="PTHR43245:SF51">
    <property type="entry name" value="SHORT CHAIN DEHYDROGENASE_REDUCTASE FAMILY 42E, MEMBER 2"/>
    <property type="match status" value="1"/>
</dbReference>
<dbReference type="PANTHER" id="PTHR43245">
    <property type="entry name" value="BIFUNCTIONAL POLYMYXIN RESISTANCE PROTEIN ARNA"/>
    <property type="match status" value="1"/>
</dbReference>
<dbReference type="GO" id="GO:0006694">
    <property type="term" value="P:steroid biosynthetic process"/>
    <property type="evidence" value="ECO:0007669"/>
    <property type="project" value="InterPro"/>
</dbReference>
<reference evidence="4 5" key="1">
    <citation type="submission" date="2014-04" db="EMBL/GenBank/DDBJ databases">
        <authorList>
            <consortium name="DOE Joint Genome Institute"/>
            <person name="Kuo A."/>
            <person name="Tarkka M."/>
            <person name="Buscot F."/>
            <person name="Kohler A."/>
            <person name="Nagy L.G."/>
            <person name="Floudas D."/>
            <person name="Copeland A."/>
            <person name="Barry K.W."/>
            <person name="Cichocki N."/>
            <person name="Veneault-Fourrey C."/>
            <person name="LaButti K."/>
            <person name="Lindquist E.A."/>
            <person name="Lipzen A."/>
            <person name="Lundell T."/>
            <person name="Morin E."/>
            <person name="Murat C."/>
            <person name="Sun H."/>
            <person name="Tunlid A."/>
            <person name="Henrissat B."/>
            <person name="Grigoriev I.V."/>
            <person name="Hibbett D.S."/>
            <person name="Martin F."/>
            <person name="Nordberg H.P."/>
            <person name="Cantor M.N."/>
            <person name="Hua S.X."/>
        </authorList>
    </citation>
    <scope>NUCLEOTIDE SEQUENCE [LARGE SCALE GENOMIC DNA]</scope>
    <source>
        <strain evidence="4 5">F 1598</strain>
    </source>
</reference>
<reference evidence="5" key="2">
    <citation type="submission" date="2015-01" db="EMBL/GenBank/DDBJ databases">
        <title>Evolutionary Origins and Diversification of the Mycorrhizal Mutualists.</title>
        <authorList>
            <consortium name="DOE Joint Genome Institute"/>
            <consortium name="Mycorrhizal Genomics Consortium"/>
            <person name="Kohler A."/>
            <person name="Kuo A."/>
            <person name="Nagy L.G."/>
            <person name="Floudas D."/>
            <person name="Copeland A."/>
            <person name="Barry K.W."/>
            <person name="Cichocki N."/>
            <person name="Veneault-Fourrey C."/>
            <person name="LaButti K."/>
            <person name="Lindquist E.A."/>
            <person name="Lipzen A."/>
            <person name="Lundell T."/>
            <person name="Morin E."/>
            <person name="Murat C."/>
            <person name="Riley R."/>
            <person name="Ohm R."/>
            <person name="Sun H."/>
            <person name="Tunlid A."/>
            <person name="Henrissat B."/>
            <person name="Grigoriev I.V."/>
            <person name="Hibbett D.S."/>
            <person name="Martin F."/>
        </authorList>
    </citation>
    <scope>NUCLEOTIDE SEQUENCE [LARGE SCALE GENOMIC DNA]</scope>
    <source>
        <strain evidence="5">F 1598</strain>
    </source>
</reference>
<dbReference type="HOGENOM" id="CLU_045580_1_0_1"/>
<dbReference type="Pfam" id="PF01073">
    <property type="entry name" value="3Beta_HSD"/>
    <property type="match status" value="1"/>
</dbReference>
<evidence type="ECO:0000256" key="1">
    <source>
        <dbReference type="ARBA" id="ARBA00009219"/>
    </source>
</evidence>
<name>A0A0C3C7P9_PILCF</name>
<dbReference type="Gene3D" id="3.40.50.720">
    <property type="entry name" value="NAD(P)-binding Rossmann-like Domain"/>
    <property type="match status" value="1"/>
</dbReference>
<feature type="non-terminal residue" evidence="4">
    <location>
        <position position="1"/>
    </location>
</feature>
<evidence type="ECO:0000259" key="3">
    <source>
        <dbReference type="Pfam" id="PF01073"/>
    </source>
</evidence>
<dbReference type="STRING" id="765440.A0A0C3C7P9"/>
<dbReference type="InterPro" id="IPR002225">
    <property type="entry name" value="3Beta_OHSteriod_DH/Estase"/>
</dbReference>
<dbReference type="InterPro" id="IPR050177">
    <property type="entry name" value="Lipid_A_modif_metabolic_enz"/>
</dbReference>
<feature type="non-terminal residue" evidence="4">
    <location>
        <position position="467"/>
    </location>
</feature>
<gene>
    <name evidence="4" type="ORF">PILCRDRAFT_52453</name>
</gene>
<dbReference type="SUPFAM" id="SSF51735">
    <property type="entry name" value="NAD(P)-binding Rossmann-fold domains"/>
    <property type="match status" value="1"/>
</dbReference>
<evidence type="ECO:0000313" key="5">
    <source>
        <dbReference type="Proteomes" id="UP000054166"/>
    </source>
</evidence>
<feature type="domain" description="3-beta hydroxysteroid dehydrogenase/isomerase" evidence="3">
    <location>
        <begin position="63"/>
        <end position="342"/>
    </location>
</feature>
<keyword evidence="2" id="KW-0560">Oxidoreductase</keyword>
<dbReference type="AlphaFoldDB" id="A0A0C3C7P9"/>
<dbReference type="InterPro" id="IPR036291">
    <property type="entry name" value="NAD(P)-bd_dom_sf"/>
</dbReference>
<dbReference type="EMBL" id="KN832984">
    <property type="protein sequence ID" value="KIM85702.1"/>
    <property type="molecule type" value="Genomic_DNA"/>
</dbReference>
<dbReference type="Proteomes" id="UP000054166">
    <property type="component" value="Unassembled WGS sequence"/>
</dbReference>
<evidence type="ECO:0000313" key="4">
    <source>
        <dbReference type="EMBL" id="KIM85702.1"/>
    </source>
</evidence>
<dbReference type="OrthoDB" id="10058185at2759"/>
<comment type="similarity">
    <text evidence="1">Belongs to the 3-beta-HSD family.</text>
</comment>
<dbReference type="GO" id="GO:0016616">
    <property type="term" value="F:oxidoreductase activity, acting on the CH-OH group of donors, NAD or NADP as acceptor"/>
    <property type="evidence" value="ECO:0007669"/>
    <property type="project" value="InterPro"/>
</dbReference>
<sequence length="467" mass="51984">IPLLLYLYIRQNDRGLTRLAPEALAFSPTRYTEDVARTAAKRFAEHPISALDYIPPQTGRRYIVVGGAGFLGGWIVLHLLHRGENPKRIRILDIRPPSRPDLMTGSAKEVEFLKVDISDARAVDTAFHAPWPITSSASDDVEPEITIFHTAANIRFYERHQALIPRSAKVNIDGTQNIINAALSIGATILVQTSSGSVAVRSNRFWLWPWEKEPTYFVQVLNDDDSLLPKRHEDFFSNYAATKIIGERLVRKANGSRSGKGLLRTGCIRPGNGVFGPGGDMLCGAYLVRKNNPTWIQNMVQNFNYVENCSLAHMCYEERLLELSRGSTNPDISGQAFNVADPGGPLTYGDVYKVLETLDGETSFPTLSPTAMLLVAQILEFIYLARFFLSMSSSRLFRAISWLFPNITGDIVNLQPSLFNLTQLHLIFDDSRARLSPAEGGLGYHGAFTTLEGLCKTVEEHRKADGR</sequence>